<dbReference type="STRING" id="619300.G3API8"/>
<evidence type="ECO:0000256" key="10">
    <source>
        <dbReference type="SAM" id="MobiDB-lite"/>
    </source>
</evidence>
<evidence type="ECO:0000256" key="1">
    <source>
        <dbReference type="ARBA" id="ARBA00004123"/>
    </source>
</evidence>
<dbReference type="SMART" id="SM00651">
    <property type="entry name" value="Sm"/>
    <property type="match status" value="1"/>
</dbReference>
<accession>G3API8</accession>
<dbReference type="OMA" id="DNYMNFQ"/>
<evidence type="ECO:0000256" key="4">
    <source>
        <dbReference type="ARBA" id="ARBA00022728"/>
    </source>
</evidence>
<comment type="similarity">
    <text evidence="2">Belongs to the snRNP Sm proteins family. SmF/LSm6 subfamily.</text>
</comment>
<evidence type="ECO:0000256" key="2">
    <source>
        <dbReference type="ARBA" id="ARBA00007927"/>
    </source>
</evidence>
<dbReference type="GO" id="GO:0005687">
    <property type="term" value="C:U4 snRNP"/>
    <property type="evidence" value="ECO:0007669"/>
    <property type="project" value="EnsemblFungi"/>
</dbReference>
<dbReference type="FunCoup" id="G3API8">
    <property type="interactions" value="734"/>
</dbReference>
<evidence type="ECO:0000259" key="11">
    <source>
        <dbReference type="PROSITE" id="PS52002"/>
    </source>
</evidence>
<keyword evidence="8" id="KW-0687">Ribonucleoprotein</keyword>
<dbReference type="PANTHER" id="PTHR11021">
    <property type="entry name" value="SMALL NUCLEAR RIBONUCLEOPROTEIN F SNRNP-F"/>
    <property type="match status" value="1"/>
</dbReference>
<dbReference type="GO" id="GO:0005685">
    <property type="term" value="C:U1 snRNP"/>
    <property type="evidence" value="ECO:0007669"/>
    <property type="project" value="EnsemblFungi"/>
</dbReference>
<dbReference type="EMBL" id="GL996502">
    <property type="protein sequence ID" value="EGW32159.1"/>
    <property type="molecule type" value="Genomic_DNA"/>
</dbReference>
<sequence>MSTFQPINPKPFLKSLIGKQVIVRLKWNKTEYRGTLISIDNYMNLQLDQTYEIIYEVEDGNETKKEESIGEIFIRCNNVLFVREAKSEPQETEIETETSVATESNGNENGNKEMETD</sequence>
<dbReference type="GO" id="GO:0000398">
    <property type="term" value="P:mRNA splicing, via spliceosome"/>
    <property type="evidence" value="ECO:0007669"/>
    <property type="project" value="EnsemblFungi"/>
</dbReference>
<name>G3API8_SPAPN</name>
<feature type="domain" description="Sm" evidence="11">
    <location>
        <begin position="8"/>
        <end position="88"/>
    </location>
</feature>
<evidence type="ECO:0000256" key="8">
    <source>
        <dbReference type="ARBA" id="ARBA00023274"/>
    </source>
</evidence>
<dbReference type="eggNOG" id="KOG3482">
    <property type="taxonomic scope" value="Eukaryota"/>
</dbReference>
<dbReference type="InParanoid" id="G3API8"/>
<feature type="region of interest" description="Disordered" evidence="10">
    <location>
        <begin position="86"/>
        <end position="117"/>
    </location>
</feature>
<dbReference type="KEGG" id="spaa:SPAPADRAFT_61242"/>
<reference evidence="12 13" key="1">
    <citation type="journal article" date="2011" name="Proc. Natl. Acad. Sci. U.S.A.">
        <title>Comparative genomics of xylose-fermenting fungi for enhanced biofuel production.</title>
        <authorList>
            <person name="Wohlbach D.J."/>
            <person name="Kuo A."/>
            <person name="Sato T.K."/>
            <person name="Potts K.M."/>
            <person name="Salamov A.A."/>
            <person name="LaButti K.M."/>
            <person name="Sun H."/>
            <person name="Clum A."/>
            <person name="Pangilinan J.L."/>
            <person name="Lindquist E.A."/>
            <person name="Lucas S."/>
            <person name="Lapidus A."/>
            <person name="Jin M."/>
            <person name="Gunawan C."/>
            <person name="Balan V."/>
            <person name="Dale B.E."/>
            <person name="Jeffries T.W."/>
            <person name="Zinkel R."/>
            <person name="Barry K.W."/>
            <person name="Grigoriev I.V."/>
            <person name="Gasch A.P."/>
        </authorList>
    </citation>
    <scope>NUCLEOTIDE SEQUENCE [LARGE SCALE GENOMIC DNA]</scope>
    <source>
        <strain evidence="13">NRRL Y-27907 / 11-Y1</strain>
    </source>
</reference>
<dbReference type="InterPro" id="IPR010920">
    <property type="entry name" value="LSM_dom_sf"/>
</dbReference>
<evidence type="ECO:0000313" key="13">
    <source>
        <dbReference type="Proteomes" id="UP000000709"/>
    </source>
</evidence>
<gene>
    <name evidence="12" type="ORF">SPAPADRAFT_61242</name>
</gene>
<evidence type="ECO:0000256" key="6">
    <source>
        <dbReference type="ARBA" id="ARBA00023187"/>
    </source>
</evidence>
<keyword evidence="7" id="KW-0539">Nucleus</keyword>
<dbReference type="GO" id="GO:0034715">
    <property type="term" value="C:pICln-Sm protein complex"/>
    <property type="evidence" value="ECO:0007669"/>
    <property type="project" value="TreeGrafter"/>
</dbReference>
<comment type="subcellular location">
    <subcellularLocation>
        <location evidence="1">Nucleus</location>
    </subcellularLocation>
</comment>
<dbReference type="OrthoDB" id="409625at2759"/>
<keyword evidence="5" id="KW-0694">RNA-binding</keyword>
<dbReference type="Pfam" id="PF01423">
    <property type="entry name" value="LSM"/>
    <property type="match status" value="1"/>
</dbReference>
<keyword evidence="13" id="KW-1185">Reference proteome</keyword>
<dbReference type="GO" id="GO:0005686">
    <property type="term" value="C:U2 snRNP"/>
    <property type="evidence" value="ECO:0007669"/>
    <property type="project" value="EnsemblFungi"/>
</dbReference>
<dbReference type="PANTHER" id="PTHR11021:SF0">
    <property type="entry name" value="SMALL NUCLEAR RIBONUCLEOPROTEIN F"/>
    <property type="match status" value="1"/>
</dbReference>
<organism evidence="13">
    <name type="scientific">Spathaspora passalidarum (strain NRRL Y-27907 / 11-Y1)</name>
    <dbReference type="NCBI Taxonomy" id="619300"/>
    <lineage>
        <taxon>Eukaryota</taxon>
        <taxon>Fungi</taxon>
        <taxon>Dikarya</taxon>
        <taxon>Ascomycota</taxon>
        <taxon>Saccharomycotina</taxon>
        <taxon>Pichiomycetes</taxon>
        <taxon>Debaryomycetaceae</taxon>
        <taxon>Spathaspora</taxon>
    </lineage>
</organism>
<dbReference type="Proteomes" id="UP000000709">
    <property type="component" value="Unassembled WGS sequence"/>
</dbReference>
<dbReference type="FunFam" id="2.30.30.100:FF:000070">
    <property type="entry name" value="Small nuclear ribonucleoprotein F"/>
    <property type="match status" value="1"/>
</dbReference>
<keyword evidence="6" id="KW-0508">mRNA splicing</keyword>
<protein>
    <recommendedName>
        <fullName evidence="9">Sm protein F</fullName>
    </recommendedName>
</protein>
<dbReference type="InterPro" id="IPR034100">
    <property type="entry name" value="Sm_F"/>
</dbReference>
<dbReference type="GO" id="GO:0005682">
    <property type="term" value="C:U5 snRNP"/>
    <property type="evidence" value="ECO:0007669"/>
    <property type="project" value="EnsemblFungi"/>
</dbReference>
<evidence type="ECO:0000256" key="3">
    <source>
        <dbReference type="ARBA" id="ARBA00022664"/>
    </source>
</evidence>
<evidence type="ECO:0000256" key="7">
    <source>
        <dbReference type="ARBA" id="ARBA00023242"/>
    </source>
</evidence>
<dbReference type="InterPro" id="IPR047575">
    <property type="entry name" value="Sm"/>
</dbReference>
<dbReference type="GO" id="GO:0008266">
    <property type="term" value="F:poly(U) RNA binding"/>
    <property type="evidence" value="ECO:0007669"/>
    <property type="project" value="EnsemblFungi"/>
</dbReference>
<dbReference type="CDD" id="cd01722">
    <property type="entry name" value="Sm_F"/>
    <property type="match status" value="1"/>
</dbReference>
<evidence type="ECO:0000313" key="12">
    <source>
        <dbReference type="EMBL" id="EGW32159.1"/>
    </source>
</evidence>
<dbReference type="Gene3D" id="2.30.30.100">
    <property type="match status" value="1"/>
</dbReference>
<feature type="compositionally biased region" description="Polar residues" evidence="10">
    <location>
        <begin position="97"/>
        <end position="109"/>
    </location>
</feature>
<dbReference type="AlphaFoldDB" id="G3API8"/>
<dbReference type="HOGENOM" id="CLU_076902_12_0_1"/>
<evidence type="ECO:0000256" key="9">
    <source>
        <dbReference type="ARBA" id="ARBA00030144"/>
    </source>
</evidence>
<keyword evidence="3" id="KW-0507">mRNA processing</keyword>
<keyword evidence="4" id="KW-0747">Spliceosome</keyword>
<dbReference type="GO" id="GO:0046540">
    <property type="term" value="C:U4/U6 x U5 tri-snRNP complex"/>
    <property type="evidence" value="ECO:0007669"/>
    <property type="project" value="EnsemblFungi"/>
</dbReference>
<dbReference type="GO" id="GO:1990935">
    <property type="term" value="F:splicing factor binding"/>
    <property type="evidence" value="ECO:0007669"/>
    <property type="project" value="EnsemblFungi"/>
</dbReference>
<dbReference type="RefSeq" id="XP_007375435.1">
    <property type="nucleotide sequence ID" value="XM_007375373.1"/>
</dbReference>
<dbReference type="GO" id="GO:0071013">
    <property type="term" value="C:catalytic step 2 spliceosome"/>
    <property type="evidence" value="ECO:0007669"/>
    <property type="project" value="TreeGrafter"/>
</dbReference>
<dbReference type="GO" id="GO:0000974">
    <property type="term" value="C:Prp19 complex"/>
    <property type="evidence" value="ECO:0007669"/>
    <property type="project" value="EnsemblFungi"/>
</dbReference>
<dbReference type="GeneID" id="18873795"/>
<proteinExistence type="inferred from homology"/>
<dbReference type="PROSITE" id="PS52002">
    <property type="entry name" value="SM"/>
    <property type="match status" value="1"/>
</dbReference>
<dbReference type="GO" id="GO:0036261">
    <property type="term" value="P:7-methylguanosine cap hypermethylation"/>
    <property type="evidence" value="ECO:0007669"/>
    <property type="project" value="EnsemblFungi"/>
</dbReference>
<dbReference type="InterPro" id="IPR001163">
    <property type="entry name" value="Sm_dom_euk/arc"/>
</dbReference>
<dbReference type="SUPFAM" id="SSF50182">
    <property type="entry name" value="Sm-like ribonucleoproteins"/>
    <property type="match status" value="1"/>
</dbReference>
<dbReference type="InterPro" id="IPR016487">
    <property type="entry name" value="Lsm6/sSmF"/>
</dbReference>
<evidence type="ECO:0000256" key="5">
    <source>
        <dbReference type="ARBA" id="ARBA00022884"/>
    </source>
</evidence>